<evidence type="ECO:0000313" key="6">
    <source>
        <dbReference type="EMBL" id="SEN66146.1"/>
    </source>
</evidence>
<dbReference type="Gene3D" id="2.40.100.10">
    <property type="entry name" value="Cyclophilin-like"/>
    <property type="match status" value="1"/>
</dbReference>
<protein>
    <recommendedName>
        <fullName evidence="1">peptidylprolyl isomerase</fullName>
        <ecNumber evidence="1">5.2.1.8</ecNumber>
    </recommendedName>
</protein>
<reference evidence="6 7" key="1">
    <citation type="submission" date="2016-10" db="EMBL/GenBank/DDBJ databases">
        <authorList>
            <person name="de Groot N.N."/>
        </authorList>
    </citation>
    <scope>NUCLEOTIDE SEQUENCE [LARGE SCALE GENOMIC DNA]</scope>
    <source>
        <strain evidence="6 7">Nm22</strain>
    </source>
</reference>
<dbReference type="PANTHER" id="PTHR43246">
    <property type="entry name" value="PEPTIDYL-PROLYL CIS-TRANS ISOMERASE CYP38, CHLOROPLASTIC"/>
    <property type="match status" value="1"/>
</dbReference>
<dbReference type="EMBL" id="FOCP01000031">
    <property type="protein sequence ID" value="SEN66146.1"/>
    <property type="molecule type" value="Genomic_DNA"/>
</dbReference>
<feature type="domain" description="PPIase cyclophilin-type" evidence="5">
    <location>
        <begin position="39"/>
        <end position="203"/>
    </location>
</feature>
<evidence type="ECO:0000256" key="3">
    <source>
        <dbReference type="ARBA" id="ARBA00023235"/>
    </source>
</evidence>
<dbReference type="OrthoDB" id="9807797at2"/>
<feature type="chain" id="PRO_5011565355" description="peptidylprolyl isomerase" evidence="4">
    <location>
        <begin position="33"/>
        <end position="317"/>
    </location>
</feature>
<dbReference type="STRING" id="917.SAMN05216326_10772"/>
<dbReference type="AlphaFoldDB" id="A0A1H8IDB5"/>
<proteinExistence type="predicted"/>
<organism evidence="6 7">
    <name type="scientific">Nitrosomonas marina</name>
    <dbReference type="NCBI Taxonomy" id="917"/>
    <lineage>
        <taxon>Bacteria</taxon>
        <taxon>Pseudomonadati</taxon>
        <taxon>Pseudomonadota</taxon>
        <taxon>Betaproteobacteria</taxon>
        <taxon>Nitrosomonadales</taxon>
        <taxon>Nitrosomonadaceae</taxon>
        <taxon>Nitrosomonas</taxon>
    </lineage>
</organism>
<dbReference type="SUPFAM" id="SSF50891">
    <property type="entry name" value="Cyclophilin-like"/>
    <property type="match status" value="1"/>
</dbReference>
<dbReference type="InterPro" id="IPR002130">
    <property type="entry name" value="Cyclophilin-type_PPIase_dom"/>
</dbReference>
<keyword evidence="4" id="KW-0732">Signal</keyword>
<evidence type="ECO:0000259" key="5">
    <source>
        <dbReference type="PROSITE" id="PS50072"/>
    </source>
</evidence>
<dbReference type="InterPro" id="IPR044665">
    <property type="entry name" value="E_coli_cyclophilin_A-like"/>
</dbReference>
<dbReference type="GO" id="GO:0003755">
    <property type="term" value="F:peptidyl-prolyl cis-trans isomerase activity"/>
    <property type="evidence" value="ECO:0007669"/>
    <property type="project" value="UniProtKB-KW"/>
</dbReference>
<name>A0A1H8IDB5_9PROT</name>
<keyword evidence="3 6" id="KW-0413">Isomerase</keyword>
<evidence type="ECO:0000256" key="2">
    <source>
        <dbReference type="ARBA" id="ARBA00023110"/>
    </source>
</evidence>
<evidence type="ECO:0000256" key="4">
    <source>
        <dbReference type="SAM" id="SignalP"/>
    </source>
</evidence>
<dbReference type="EC" id="5.2.1.8" evidence="1"/>
<keyword evidence="2" id="KW-0697">Rotamase</keyword>
<dbReference type="Pfam" id="PF00160">
    <property type="entry name" value="Pro_isomerase"/>
    <property type="match status" value="1"/>
</dbReference>
<gene>
    <name evidence="6" type="ORF">SAMN05216325_13111</name>
</gene>
<dbReference type="Proteomes" id="UP000199459">
    <property type="component" value="Unassembled WGS sequence"/>
</dbReference>
<accession>A0A1H8IDB5</accession>
<evidence type="ECO:0000256" key="1">
    <source>
        <dbReference type="ARBA" id="ARBA00013194"/>
    </source>
</evidence>
<dbReference type="RefSeq" id="WP_090634537.1">
    <property type="nucleotide sequence ID" value="NZ_FOCP01000031.1"/>
</dbReference>
<sequence>MIINLSDIPSIQSFTKIIVALSMVLSANTATANPVACFNTNVGGFCMELLEQQAPLTVTNFIRYIDSGAYLQNIFHRSEPGFVIQGGGFKVASNNSQVNVTPITTFEPVANEFGLSNTRGTVAMAKLSSDPDSATSQWFVNLADNSGPPAFLDTQNEGFTVFAKILYDGMAVFDTIAGLQRVNFGGALSSTPTVDFDVSEPVQVKNFVMINAVELHDVTAVFDKNAVTFIVNTGGNDSYSVRLQLVALEPNIVFELDPTSVTPLVAGSANMAAFSGQNRTLVIPSVIVDETTILKNIVMSLSDPARMQFTLISFEQE</sequence>
<dbReference type="PROSITE" id="PS50072">
    <property type="entry name" value="CSA_PPIASE_2"/>
    <property type="match status" value="1"/>
</dbReference>
<dbReference type="InterPro" id="IPR029000">
    <property type="entry name" value="Cyclophilin-like_dom_sf"/>
</dbReference>
<feature type="signal peptide" evidence="4">
    <location>
        <begin position="1"/>
        <end position="32"/>
    </location>
</feature>
<evidence type="ECO:0000313" key="7">
    <source>
        <dbReference type="Proteomes" id="UP000199459"/>
    </source>
</evidence>